<reference evidence="1 2" key="1">
    <citation type="journal article" date="2019" name="Nat. Ecol. Evol.">
        <title>Megaphylogeny resolves global patterns of mushroom evolution.</title>
        <authorList>
            <person name="Varga T."/>
            <person name="Krizsan K."/>
            <person name="Foldi C."/>
            <person name="Dima B."/>
            <person name="Sanchez-Garcia M."/>
            <person name="Sanchez-Ramirez S."/>
            <person name="Szollosi G.J."/>
            <person name="Szarkandi J.G."/>
            <person name="Papp V."/>
            <person name="Albert L."/>
            <person name="Andreopoulos W."/>
            <person name="Angelini C."/>
            <person name="Antonin V."/>
            <person name="Barry K.W."/>
            <person name="Bougher N.L."/>
            <person name="Buchanan P."/>
            <person name="Buyck B."/>
            <person name="Bense V."/>
            <person name="Catcheside P."/>
            <person name="Chovatia M."/>
            <person name="Cooper J."/>
            <person name="Damon W."/>
            <person name="Desjardin D."/>
            <person name="Finy P."/>
            <person name="Geml J."/>
            <person name="Haridas S."/>
            <person name="Hughes K."/>
            <person name="Justo A."/>
            <person name="Karasinski D."/>
            <person name="Kautmanova I."/>
            <person name="Kiss B."/>
            <person name="Kocsube S."/>
            <person name="Kotiranta H."/>
            <person name="LaButti K.M."/>
            <person name="Lechner B.E."/>
            <person name="Liimatainen K."/>
            <person name="Lipzen A."/>
            <person name="Lukacs Z."/>
            <person name="Mihaltcheva S."/>
            <person name="Morgado L.N."/>
            <person name="Niskanen T."/>
            <person name="Noordeloos M.E."/>
            <person name="Ohm R.A."/>
            <person name="Ortiz-Santana B."/>
            <person name="Ovrebo C."/>
            <person name="Racz N."/>
            <person name="Riley R."/>
            <person name="Savchenko A."/>
            <person name="Shiryaev A."/>
            <person name="Soop K."/>
            <person name="Spirin V."/>
            <person name="Szebenyi C."/>
            <person name="Tomsovsky M."/>
            <person name="Tulloss R.E."/>
            <person name="Uehling J."/>
            <person name="Grigoriev I.V."/>
            <person name="Vagvolgyi C."/>
            <person name="Papp T."/>
            <person name="Martin F.M."/>
            <person name="Miettinen O."/>
            <person name="Hibbett D.S."/>
            <person name="Nagy L.G."/>
        </authorList>
    </citation>
    <scope>NUCLEOTIDE SEQUENCE [LARGE SCALE GENOMIC DNA]</scope>
    <source>
        <strain evidence="1 2">CBS 962.96</strain>
    </source>
</reference>
<gene>
    <name evidence="1" type="ORF">K435DRAFT_878135</name>
</gene>
<protein>
    <submittedName>
        <fullName evidence="1">Uncharacterized protein</fullName>
    </submittedName>
</protein>
<sequence length="418" mass="47230">MDALIDVPAELIIAIASLCHRKTLRALAETNRRCCQLVQPLVFQTVRISSITQLRHLAQFFMAREDIGRKVTSISIEAKSLIEQAFDLDSTIQGDIIDNLKQVLSSSRAKRLSFKGLGGGMHGSCINHCCLAKSLVELVSITVERGLRTLKIVDSMVSLWSMIDLLSVLGDHDMDALELLCCAPTPTSRDEMDLHSFDAENVLHRVSDYLDRRATTVSTKQLWFKIIRLFACDLFCAIIAGYVKAVGRCHVVSMLFWCQENAVLRWWLEVMAKKEGFVEGLKTIWMIHPGVGCAMSFVSESLRNLSHLNHGLQQIGFTVVDWHNFDPISFYTVALKNDYLKVLWTTHSSWKGVGAEVGRSAFWDATTRLENGHLEDSCLLKELFLHGHLSRLDRWSSEYGVRDLRYVVDMVEMGYTDA</sequence>
<organism evidence="1 2">
    <name type="scientific">Dendrothele bispora (strain CBS 962.96)</name>
    <dbReference type="NCBI Taxonomy" id="1314807"/>
    <lineage>
        <taxon>Eukaryota</taxon>
        <taxon>Fungi</taxon>
        <taxon>Dikarya</taxon>
        <taxon>Basidiomycota</taxon>
        <taxon>Agaricomycotina</taxon>
        <taxon>Agaricomycetes</taxon>
        <taxon>Agaricomycetidae</taxon>
        <taxon>Agaricales</taxon>
        <taxon>Agaricales incertae sedis</taxon>
        <taxon>Dendrothele</taxon>
    </lineage>
</organism>
<name>A0A4S8KNM7_DENBC</name>
<keyword evidence="2" id="KW-1185">Reference proteome</keyword>
<accession>A0A4S8KNM7</accession>
<evidence type="ECO:0000313" key="1">
    <source>
        <dbReference type="EMBL" id="THU77209.1"/>
    </source>
</evidence>
<dbReference type="AlphaFoldDB" id="A0A4S8KNM7"/>
<proteinExistence type="predicted"/>
<dbReference type="Proteomes" id="UP000297245">
    <property type="component" value="Unassembled WGS sequence"/>
</dbReference>
<dbReference type="EMBL" id="ML180513">
    <property type="protein sequence ID" value="THU77209.1"/>
    <property type="molecule type" value="Genomic_DNA"/>
</dbReference>
<evidence type="ECO:0000313" key="2">
    <source>
        <dbReference type="Proteomes" id="UP000297245"/>
    </source>
</evidence>